<dbReference type="InterPro" id="IPR042098">
    <property type="entry name" value="TauD-like_sf"/>
</dbReference>
<evidence type="ECO:0000313" key="8">
    <source>
        <dbReference type="EMBL" id="RSH88392.1"/>
    </source>
</evidence>
<dbReference type="AlphaFoldDB" id="A0A427YBC4"/>
<feature type="region of interest" description="Disordered" evidence="6">
    <location>
        <begin position="328"/>
        <end position="362"/>
    </location>
</feature>
<dbReference type="Proteomes" id="UP000279236">
    <property type="component" value="Unassembled WGS sequence"/>
</dbReference>
<proteinExistence type="inferred from homology"/>
<keyword evidence="4" id="KW-0560">Oxidoreductase</keyword>
<evidence type="ECO:0000256" key="6">
    <source>
        <dbReference type="SAM" id="MobiDB-lite"/>
    </source>
</evidence>
<evidence type="ECO:0000256" key="2">
    <source>
        <dbReference type="ARBA" id="ARBA00022723"/>
    </source>
</evidence>
<dbReference type="STRING" id="105984.A0A427YBC4"/>
<evidence type="ECO:0000313" key="9">
    <source>
        <dbReference type="Proteomes" id="UP000279236"/>
    </source>
</evidence>
<dbReference type="InterPro" id="IPR003819">
    <property type="entry name" value="TauD/TfdA-like"/>
</dbReference>
<keyword evidence="2" id="KW-0479">Metal-binding</keyword>
<reference evidence="8 9" key="1">
    <citation type="submission" date="2018-11" db="EMBL/GenBank/DDBJ databases">
        <title>Genome sequence of Apiotrichum porosum DSM 27194.</title>
        <authorList>
            <person name="Aliyu H."/>
            <person name="Gorte O."/>
            <person name="Ochsenreither K."/>
        </authorList>
    </citation>
    <scope>NUCLEOTIDE SEQUENCE [LARGE SCALE GENOMIC DNA]</scope>
    <source>
        <strain evidence="8 9">DSM 27194</strain>
    </source>
</reference>
<sequence>MAPVAIAEATATNPVDALKSSLANVTVSETEAPVDLTAFAHFDSTPSVGTEFRSSTNDGKPLLDIRDVLASPAKLAALGRLVSERGVVFFRDAKITPEEQMTLVDALGRAGGKPESSTLHIHPCTVEDQGEKDEISIISNKFVFGKKFERKDFGILDRRVGADQWHSDITFENIPSDYASLVIRDLPAVGGDTLWASAYEAYDRLSPAYQQFLEGLTALHKGVGFIKLADAIGAKMRENRGSPENVGQDLEAIHPVIRTNPVTGWKGLFVNRGFTQRIIELTQPESDALLKFLYAHISANHDLQVRFRWEKDSLAIWDNRSTFHAATQDIDGSNREGTRSVSLGERPYFDPKSVSRRTALGL</sequence>
<dbReference type="EMBL" id="RSCE01000001">
    <property type="protein sequence ID" value="RSH88392.1"/>
    <property type="molecule type" value="Genomic_DNA"/>
</dbReference>
<dbReference type="InterPro" id="IPR051323">
    <property type="entry name" value="AtsK-like"/>
</dbReference>
<comment type="caution">
    <text evidence="8">The sequence shown here is derived from an EMBL/GenBank/DDBJ whole genome shotgun (WGS) entry which is preliminary data.</text>
</comment>
<dbReference type="GO" id="GO:0005737">
    <property type="term" value="C:cytoplasm"/>
    <property type="evidence" value="ECO:0007669"/>
    <property type="project" value="TreeGrafter"/>
</dbReference>
<protein>
    <recommendedName>
        <fullName evidence="7">TauD/TfdA-like domain-containing protein</fullName>
    </recommendedName>
</protein>
<dbReference type="OrthoDB" id="10257314at2759"/>
<dbReference type="GO" id="GO:0046872">
    <property type="term" value="F:metal ion binding"/>
    <property type="evidence" value="ECO:0007669"/>
    <property type="project" value="UniProtKB-KW"/>
</dbReference>
<dbReference type="SUPFAM" id="SSF51197">
    <property type="entry name" value="Clavaminate synthase-like"/>
    <property type="match status" value="1"/>
</dbReference>
<dbReference type="GO" id="GO:0016706">
    <property type="term" value="F:2-oxoglutarate-dependent dioxygenase activity"/>
    <property type="evidence" value="ECO:0007669"/>
    <property type="project" value="TreeGrafter"/>
</dbReference>
<keyword evidence="3" id="KW-0223">Dioxygenase</keyword>
<dbReference type="GeneID" id="39585476"/>
<keyword evidence="9" id="KW-1185">Reference proteome</keyword>
<name>A0A427YBC4_9TREE</name>
<evidence type="ECO:0000256" key="1">
    <source>
        <dbReference type="ARBA" id="ARBA00005896"/>
    </source>
</evidence>
<comment type="similarity">
    <text evidence="1">Belongs to the TfdA dioxygenase family.</text>
</comment>
<evidence type="ECO:0000259" key="7">
    <source>
        <dbReference type="Pfam" id="PF02668"/>
    </source>
</evidence>
<evidence type="ECO:0000256" key="5">
    <source>
        <dbReference type="ARBA" id="ARBA00023004"/>
    </source>
</evidence>
<dbReference type="PANTHER" id="PTHR30468">
    <property type="entry name" value="ALPHA-KETOGLUTARATE-DEPENDENT SULFONATE DIOXYGENASE"/>
    <property type="match status" value="1"/>
</dbReference>
<evidence type="ECO:0000256" key="3">
    <source>
        <dbReference type="ARBA" id="ARBA00022964"/>
    </source>
</evidence>
<dbReference type="Pfam" id="PF02668">
    <property type="entry name" value="TauD"/>
    <property type="match status" value="1"/>
</dbReference>
<evidence type="ECO:0000256" key="4">
    <source>
        <dbReference type="ARBA" id="ARBA00023002"/>
    </source>
</evidence>
<accession>A0A427YBC4</accession>
<dbReference type="Gene3D" id="3.60.130.10">
    <property type="entry name" value="Clavaminate synthase-like"/>
    <property type="match status" value="1"/>
</dbReference>
<dbReference type="RefSeq" id="XP_028480600.1">
    <property type="nucleotide sequence ID" value="XM_028616743.1"/>
</dbReference>
<feature type="domain" description="TauD/TfdA-like" evidence="7">
    <location>
        <begin position="59"/>
        <end position="339"/>
    </location>
</feature>
<dbReference type="PANTHER" id="PTHR30468:SF10">
    <property type="entry name" value="TAUD_TFDA-LIKE DOMAIN-CONTAINING PROTEIN"/>
    <property type="match status" value="1"/>
</dbReference>
<keyword evidence="5" id="KW-0408">Iron</keyword>
<gene>
    <name evidence="8" type="ORF">EHS24_000933</name>
</gene>
<organism evidence="8 9">
    <name type="scientific">Apiotrichum porosum</name>
    <dbReference type="NCBI Taxonomy" id="105984"/>
    <lineage>
        <taxon>Eukaryota</taxon>
        <taxon>Fungi</taxon>
        <taxon>Dikarya</taxon>
        <taxon>Basidiomycota</taxon>
        <taxon>Agaricomycotina</taxon>
        <taxon>Tremellomycetes</taxon>
        <taxon>Trichosporonales</taxon>
        <taxon>Trichosporonaceae</taxon>
        <taxon>Apiotrichum</taxon>
    </lineage>
</organism>